<proteinExistence type="predicted"/>
<name>A0A2P9AN01_9HYPH</name>
<sequence length="40" mass="4656">MTPLPPQERYGSQGYGNQSGEANYDCHMPNILQIRYTYYV</sequence>
<dbReference type="Proteomes" id="UP000245698">
    <property type="component" value="Unassembled WGS sequence"/>
</dbReference>
<feature type="region of interest" description="Disordered" evidence="1">
    <location>
        <begin position="1"/>
        <end position="23"/>
    </location>
</feature>
<accession>A0A2P9AN01</accession>
<protein>
    <submittedName>
        <fullName evidence="2">Uncharacterized protein</fullName>
    </submittedName>
</protein>
<evidence type="ECO:0000313" key="2">
    <source>
        <dbReference type="EMBL" id="SJM32527.1"/>
    </source>
</evidence>
<keyword evidence="3" id="KW-1185">Reference proteome</keyword>
<dbReference type="AlphaFoldDB" id="A0A2P9AN01"/>
<evidence type="ECO:0000256" key="1">
    <source>
        <dbReference type="SAM" id="MobiDB-lite"/>
    </source>
</evidence>
<dbReference type="EMBL" id="FUIG01000036">
    <property type="protein sequence ID" value="SJM32527.1"/>
    <property type="molecule type" value="Genomic_DNA"/>
</dbReference>
<evidence type="ECO:0000313" key="3">
    <source>
        <dbReference type="Proteomes" id="UP000245698"/>
    </source>
</evidence>
<gene>
    <name evidence="2" type="ORF">BQ8482_290122</name>
</gene>
<organism evidence="2 3">
    <name type="scientific">Mesorhizobium delmotii</name>
    <dbReference type="NCBI Taxonomy" id="1631247"/>
    <lineage>
        <taxon>Bacteria</taxon>
        <taxon>Pseudomonadati</taxon>
        <taxon>Pseudomonadota</taxon>
        <taxon>Alphaproteobacteria</taxon>
        <taxon>Hyphomicrobiales</taxon>
        <taxon>Phyllobacteriaceae</taxon>
        <taxon>Mesorhizobium</taxon>
    </lineage>
</organism>
<reference evidence="3" key="1">
    <citation type="submission" date="2016-12" db="EMBL/GenBank/DDBJ databases">
        <authorList>
            <person name="Brunel B."/>
        </authorList>
    </citation>
    <scope>NUCLEOTIDE SEQUENCE [LARGE SCALE GENOMIC DNA]</scope>
</reference>